<gene>
    <name evidence="3" type="ORF">PCOR1329_LOCUS61004</name>
</gene>
<evidence type="ECO:0000313" key="4">
    <source>
        <dbReference type="Proteomes" id="UP001189429"/>
    </source>
</evidence>
<dbReference type="EMBL" id="CAUYUJ010017662">
    <property type="protein sequence ID" value="CAK0876749.1"/>
    <property type="molecule type" value="Genomic_DNA"/>
</dbReference>
<dbReference type="Pfam" id="PF00595">
    <property type="entry name" value="PDZ"/>
    <property type="match status" value="1"/>
</dbReference>
<name>A0ABN9VTF1_9DINO</name>
<dbReference type="Gene3D" id="2.30.42.10">
    <property type="match status" value="1"/>
</dbReference>
<accession>A0ABN9VTF1</accession>
<proteinExistence type="predicted"/>
<organism evidence="3 4">
    <name type="scientific">Prorocentrum cordatum</name>
    <dbReference type="NCBI Taxonomy" id="2364126"/>
    <lineage>
        <taxon>Eukaryota</taxon>
        <taxon>Sar</taxon>
        <taxon>Alveolata</taxon>
        <taxon>Dinophyceae</taxon>
        <taxon>Prorocentrales</taxon>
        <taxon>Prorocentraceae</taxon>
        <taxon>Prorocentrum</taxon>
    </lineage>
</organism>
<dbReference type="Proteomes" id="UP001189429">
    <property type="component" value="Unassembled WGS sequence"/>
</dbReference>
<sequence length="354" mass="37877">FPLILRFHRYPPLLEPPRSCLVFFYRAPRGRMHPALRADGALALEATAGPEVGSLGLLVPALPPEPVVIRKVRPGGWADRSGLRPGDVLAEVCGQAPADMAATAFVAAMEARPLRMVFFRRPAVPSPRGEDDASEHCHTATGSTSEDVAQQVGDRRRRLSSSSFDDDDNDVFDMTALTPPSPTRGSPGPRRLSAWYCDDAEGKAASEEGGAQRARRSSLGDWYLDGQERPETSTELTVVYQMWHESRANEITGYGSASSSCAAGSSFLQKGAAAAESRRLKWCAAAEEEEALAVSFARALRSEDADEVAEIVAKAEAAGVLADAVEEARGWLEGLRRAAAVSPSALGEGEEAVE</sequence>
<feature type="region of interest" description="Disordered" evidence="1">
    <location>
        <begin position="124"/>
        <end position="191"/>
    </location>
</feature>
<dbReference type="SUPFAM" id="SSF50156">
    <property type="entry name" value="PDZ domain-like"/>
    <property type="match status" value="1"/>
</dbReference>
<feature type="non-terminal residue" evidence="3">
    <location>
        <position position="354"/>
    </location>
</feature>
<protein>
    <recommendedName>
        <fullName evidence="2">PDZ domain-containing protein</fullName>
    </recommendedName>
</protein>
<dbReference type="PROSITE" id="PS50106">
    <property type="entry name" value="PDZ"/>
    <property type="match status" value="1"/>
</dbReference>
<keyword evidence="4" id="KW-1185">Reference proteome</keyword>
<evidence type="ECO:0000256" key="1">
    <source>
        <dbReference type="SAM" id="MobiDB-lite"/>
    </source>
</evidence>
<comment type="caution">
    <text evidence="3">The sequence shown here is derived from an EMBL/GenBank/DDBJ whole genome shotgun (WGS) entry which is preliminary data.</text>
</comment>
<dbReference type="SMART" id="SM00228">
    <property type="entry name" value="PDZ"/>
    <property type="match status" value="1"/>
</dbReference>
<feature type="non-terminal residue" evidence="3">
    <location>
        <position position="1"/>
    </location>
</feature>
<dbReference type="InterPro" id="IPR001478">
    <property type="entry name" value="PDZ"/>
</dbReference>
<feature type="domain" description="PDZ" evidence="2">
    <location>
        <begin position="41"/>
        <end position="95"/>
    </location>
</feature>
<dbReference type="InterPro" id="IPR036034">
    <property type="entry name" value="PDZ_sf"/>
</dbReference>
<reference evidence="3" key="1">
    <citation type="submission" date="2023-10" db="EMBL/GenBank/DDBJ databases">
        <authorList>
            <person name="Chen Y."/>
            <person name="Shah S."/>
            <person name="Dougan E. K."/>
            <person name="Thang M."/>
            <person name="Chan C."/>
        </authorList>
    </citation>
    <scope>NUCLEOTIDE SEQUENCE [LARGE SCALE GENOMIC DNA]</scope>
</reference>
<evidence type="ECO:0000313" key="3">
    <source>
        <dbReference type="EMBL" id="CAK0876749.1"/>
    </source>
</evidence>
<evidence type="ECO:0000259" key="2">
    <source>
        <dbReference type="PROSITE" id="PS50106"/>
    </source>
</evidence>
<feature type="compositionally biased region" description="Basic and acidic residues" evidence="1">
    <location>
        <begin position="128"/>
        <end position="138"/>
    </location>
</feature>